<reference evidence="1 2" key="1">
    <citation type="journal article" date="2012" name="J. Bacteriol.">
        <title>Draft Genome Sequence of Cecembia lonarensis Strain LW9T, Isolated from Lonar Lake, a Haloalkaline Lake in India.</title>
        <authorList>
            <person name="Shivaji S."/>
            <person name="Ara S."/>
            <person name="Singh A."/>
            <person name="Pinnaka A.K."/>
        </authorList>
    </citation>
    <scope>NUCLEOTIDE SEQUENCE [LARGE SCALE GENOMIC DNA]</scope>
    <source>
        <strain evidence="1 2">LW9</strain>
    </source>
</reference>
<evidence type="ECO:0000313" key="2">
    <source>
        <dbReference type="Proteomes" id="UP000004478"/>
    </source>
</evidence>
<protein>
    <submittedName>
        <fullName evidence="1">Uncharacterized protein</fullName>
    </submittedName>
</protein>
<comment type="caution">
    <text evidence="1">The sequence shown here is derived from an EMBL/GenBank/DDBJ whole genome shotgun (WGS) entry which is preliminary data.</text>
</comment>
<name>K1L012_CECL9</name>
<gene>
    <name evidence="1" type="ORF">B879_03258</name>
</gene>
<sequence>MEELNEIELEEVYGGGEVIKWFGKVYAHFLNSVDKQIEDTYKKVMVQGQIIAD</sequence>
<proteinExistence type="predicted"/>
<keyword evidence="2" id="KW-1185">Reference proteome</keyword>
<dbReference type="EMBL" id="AMGM01000068">
    <property type="protein sequence ID" value="EKB48121.1"/>
    <property type="molecule type" value="Genomic_DNA"/>
</dbReference>
<organism evidence="1 2">
    <name type="scientific">Cecembia lonarensis (strain CCUG 58316 / KCTC 22772 / LW9)</name>
    <dbReference type="NCBI Taxonomy" id="1225176"/>
    <lineage>
        <taxon>Bacteria</taxon>
        <taxon>Pseudomonadati</taxon>
        <taxon>Bacteroidota</taxon>
        <taxon>Cytophagia</taxon>
        <taxon>Cytophagales</taxon>
        <taxon>Cyclobacteriaceae</taxon>
        <taxon>Cecembia</taxon>
    </lineage>
</organism>
<evidence type="ECO:0000313" key="1">
    <source>
        <dbReference type="EMBL" id="EKB48121.1"/>
    </source>
</evidence>
<dbReference type="Proteomes" id="UP000004478">
    <property type="component" value="Unassembled WGS sequence"/>
</dbReference>
<dbReference type="AlphaFoldDB" id="K1L012"/>
<dbReference type="RefSeq" id="WP_009186276.1">
    <property type="nucleotide sequence ID" value="NZ_AMGM01000068.1"/>
</dbReference>
<accession>K1L012</accession>